<accession>A0A6M7UGP5</accession>
<sequence>MIFDRNSLRGGNLYMDFIERWLGISPDSGDGSTEALYLLAVVAILALVFHKRIMQFARGFFARK</sequence>
<organism evidence="2 3">
    <name type="scientific">Mesorhizobium erdmanii</name>
    <dbReference type="NCBI Taxonomy" id="1777866"/>
    <lineage>
        <taxon>Bacteria</taxon>
        <taxon>Pseudomonadati</taxon>
        <taxon>Pseudomonadota</taxon>
        <taxon>Alphaproteobacteria</taxon>
        <taxon>Hyphomicrobiales</taxon>
        <taxon>Phyllobacteriaceae</taxon>
        <taxon>Mesorhizobium</taxon>
    </lineage>
</organism>
<gene>
    <name evidence="2" type="ORF">EB233_13230</name>
</gene>
<protein>
    <submittedName>
        <fullName evidence="2">Uncharacterized protein</fullName>
    </submittedName>
</protein>
<dbReference type="KEGG" id="merd:EB233_13230"/>
<keyword evidence="3" id="KW-1185">Reference proteome</keyword>
<dbReference type="AlphaFoldDB" id="A0A6M7UGP5"/>
<name>A0A6M7UGP5_9HYPH</name>
<evidence type="ECO:0000313" key="3">
    <source>
        <dbReference type="Proteomes" id="UP000503339"/>
    </source>
</evidence>
<dbReference type="Proteomes" id="UP000503339">
    <property type="component" value="Chromosome"/>
</dbReference>
<proteinExistence type="predicted"/>
<evidence type="ECO:0000313" key="2">
    <source>
        <dbReference type="EMBL" id="QKC76375.1"/>
    </source>
</evidence>
<dbReference type="EMBL" id="CP033361">
    <property type="protein sequence ID" value="QKC76375.1"/>
    <property type="molecule type" value="Genomic_DNA"/>
</dbReference>
<feature type="transmembrane region" description="Helical" evidence="1">
    <location>
        <begin position="35"/>
        <end position="54"/>
    </location>
</feature>
<keyword evidence="1" id="KW-1133">Transmembrane helix</keyword>
<reference evidence="2 3" key="1">
    <citation type="submission" date="2018-10" db="EMBL/GenBank/DDBJ databases">
        <authorList>
            <person name="Perry B.J."/>
            <person name="Sullivan J.T."/>
            <person name="Murphy R.J.T."/>
            <person name="Ramsay J.P."/>
            <person name="Ronson C.W."/>
        </authorList>
    </citation>
    <scope>NUCLEOTIDE SEQUENCE [LARGE SCALE GENOMIC DNA]</scope>
    <source>
        <strain evidence="2 3">NZP2014</strain>
    </source>
</reference>
<evidence type="ECO:0000256" key="1">
    <source>
        <dbReference type="SAM" id="Phobius"/>
    </source>
</evidence>
<keyword evidence="1" id="KW-0472">Membrane</keyword>
<keyword evidence="1" id="KW-0812">Transmembrane</keyword>